<evidence type="ECO:0000313" key="2">
    <source>
        <dbReference type="EMBL" id="PNE36989.1"/>
    </source>
</evidence>
<keyword evidence="3" id="KW-1185">Reference proteome</keyword>
<gene>
    <name evidence="2" type="ORF">AOB60_21325</name>
</gene>
<evidence type="ECO:0000256" key="1">
    <source>
        <dbReference type="SAM" id="SignalP"/>
    </source>
</evidence>
<dbReference type="AlphaFoldDB" id="A0A2N8P7K5"/>
<dbReference type="EMBL" id="LJSN01000003">
    <property type="protein sequence ID" value="PNE36989.1"/>
    <property type="molecule type" value="Genomic_DNA"/>
</dbReference>
<evidence type="ECO:0000313" key="3">
    <source>
        <dbReference type="Proteomes" id="UP000236047"/>
    </source>
</evidence>
<organism evidence="2 3">
    <name type="scientific">Streptomyces noursei</name>
    <name type="common">Streptomyces albulus</name>
    <dbReference type="NCBI Taxonomy" id="1971"/>
    <lineage>
        <taxon>Bacteria</taxon>
        <taxon>Bacillati</taxon>
        <taxon>Actinomycetota</taxon>
        <taxon>Actinomycetes</taxon>
        <taxon>Kitasatosporales</taxon>
        <taxon>Streptomycetaceae</taxon>
        <taxon>Streptomyces</taxon>
    </lineage>
</organism>
<protein>
    <submittedName>
        <fullName evidence="2">Uncharacterized protein</fullName>
    </submittedName>
</protein>
<dbReference type="Proteomes" id="UP000236047">
    <property type="component" value="Unassembled WGS sequence"/>
</dbReference>
<accession>A0A2N8P7K5</accession>
<comment type="caution">
    <text evidence="2">The sequence shown here is derived from an EMBL/GenBank/DDBJ whole genome shotgun (WGS) entry which is preliminary data.</text>
</comment>
<dbReference type="RefSeq" id="WP_102924705.1">
    <property type="nucleotide sequence ID" value="NZ_LJSN01000003.1"/>
</dbReference>
<keyword evidence="1" id="KW-0732">Signal</keyword>
<proteinExistence type="predicted"/>
<feature type="chain" id="PRO_5018080471" evidence="1">
    <location>
        <begin position="30"/>
        <end position="199"/>
    </location>
</feature>
<sequence>MKLGNSVAAVIVACGLAVTGIAGTGAAQAATPASASVGQGAKAADQLSLQQLLDAAADEVHMTFPKATLMVADGSSPSGKTQDMSQVTDWRLVYNTGDGTSRIKSIELHATLEGEIDQPIYHTSSWAGVMPINGQAGLTPDEAYGILQDAGLGDAYQYVSLVKPLVARPHLQYHFSNIRGGCDGYAVNVDDLAVNPICG</sequence>
<name>A0A2N8P7K5_STRNR</name>
<reference evidence="3" key="1">
    <citation type="submission" date="2015-09" db="EMBL/GenBank/DDBJ databases">
        <authorList>
            <person name="Graham D.E."/>
            <person name="Mahan K.M."/>
            <person name="Klingeman D.M."/>
            <person name="Fida T."/>
            <person name="Giannone R.J."/>
            <person name="Hettich R.L."/>
            <person name="Parry R.J."/>
            <person name="Spain J.C."/>
        </authorList>
    </citation>
    <scope>NUCLEOTIDE SEQUENCE [LARGE SCALE GENOMIC DNA]</scope>
    <source>
        <strain evidence="3">JCM 4701</strain>
    </source>
</reference>
<feature type="signal peptide" evidence="1">
    <location>
        <begin position="1"/>
        <end position="29"/>
    </location>
</feature>